<dbReference type="Proteomes" id="UP001186974">
    <property type="component" value="Unassembled WGS sequence"/>
</dbReference>
<evidence type="ECO:0000313" key="2">
    <source>
        <dbReference type="Proteomes" id="UP001186974"/>
    </source>
</evidence>
<accession>A0ACC3DZ44</accession>
<name>A0ACC3DZ44_9PEZI</name>
<protein>
    <submittedName>
        <fullName evidence="1">Uncharacterized protein</fullName>
    </submittedName>
</protein>
<reference evidence="1" key="1">
    <citation type="submission" date="2024-09" db="EMBL/GenBank/DDBJ databases">
        <title>Black Yeasts Isolated from many extreme environments.</title>
        <authorList>
            <person name="Coleine C."/>
            <person name="Stajich J.E."/>
            <person name="Selbmann L."/>
        </authorList>
    </citation>
    <scope>NUCLEOTIDE SEQUENCE</scope>
    <source>
        <strain evidence="1">CCFEE 5737</strain>
    </source>
</reference>
<sequence length="259" mass="26853">MRFSTIFSLSALAATTFAQLPAGVLPPPPLSVSQNLTVTYGENVVSPPGELIPRGDTANPPTISSPVWTTSDRAMLFMVDLDVPRNGTRVTLVHWLVPNVTKVSRNSSLLVVPNPGPDGPGAPYLQPSPPVGDIPHRYVFLLFPLREGYELPAALSYLSPPASTAARIGTPLPDLLAAAGLESTQPLAANYIRVQNLTGAAPNATATYPPYVTATAVANGSVYGGPLYGGPSSGDAGNMRASFSALVAALAIGFGCMLM</sequence>
<keyword evidence="2" id="KW-1185">Reference proteome</keyword>
<proteinExistence type="predicted"/>
<comment type="caution">
    <text evidence="1">The sequence shown here is derived from an EMBL/GenBank/DDBJ whole genome shotgun (WGS) entry which is preliminary data.</text>
</comment>
<organism evidence="1 2">
    <name type="scientific">Coniosporium uncinatum</name>
    <dbReference type="NCBI Taxonomy" id="93489"/>
    <lineage>
        <taxon>Eukaryota</taxon>
        <taxon>Fungi</taxon>
        <taxon>Dikarya</taxon>
        <taxon>Ascomycota</taxon>
        <taxon>Pezizomycotina</taxon>
        <taxon>Dothideomycetes</taxon>
        <taxon>Dothideomycetes incertae sedis</taxon>
        <taxon>Coniosporium</taxon>
    </lineage>
</organism>
<evidence type="ECO:0000313" key="1">
    <source>
        <dbReference type="EMBL" id="KAK3081831.1"/>
    </source>
</evidence>
<dbReference type="EMBL" id="JAWDJW010000055">
    <property type="protein sequence ID" value="KAK3081831.1"/>
    <property type="molecule type" value="Genomic_DNA"/>
</dbReference>
<gene>
    <name evidence="1" type="ORF">LTS18_001084</name>
</gene>